<dbReference type="OMA" id="ECCRERS"/>
<organism evidence="2 3">
    <name type="scientific">Serinus canaria</name>
    <name type="common">Island canary</name>
    <name type="synonym">Fringilla canaria</name>
    <dbReference type="NCBI Taxonomy" id="9135"/>
    <lineage>
        <taxon>Eukaryota</taxon>
        <taxon>Metazoa</taxon>
        <taxon>Chordata</taxon>
        <taxon>Craniata</taxon>
        <taxon>Vertebrata</taxon>
        <taxon>Euteleostomi</taxon>
        <taxon>Archelosauria</taxon>
        <taxon>Archosauria</taxon>
        <taxon>Dinosauria</taxon>
        <taxon>Saurischia</taxon>
        <taxon>Theropoda</taxon>
        <taxon>Coelurosauria</taxon>
        <taxon>Aves</taxon>
        <taxon>Neognathae</taxon>
        <taxon>Neoaves</taxon>
        <taxon>Telluraves</taxon>
        <taxon>Australaves</taxon>
        <taxon>Passeriformes</taxon>
        <taxon>Passeroidea</taxon>
        <taxon>Fringillidae</taxon>
        <taxon>Carduelinae</taxon>
        <taxon>Serinus</taxon>
    </lineage>
</organism>
<dbReference type="Ensembl" id="ENSSCAT00000005488.1">
    <property type="protein sequence ID" value="ENSSCAP00000004748.1"/>
    <property type="gene ID" value="ENSSCAG00000003845.1"/>
</dbReference>
<feature type="region of interest" description="Disordered" evidence="1">
    <location>
        <begin position="48"/>
        <end position="122"/>
    </location>
</feature>
<keyword evidence="3" id="KW-1185">Reference proteome</keyword>
<sequence length="165" mass="19173">MDNVLVDDRLIHVDFSQSVAKIKLKGEECDKVSKFTLKRNVKPKRDAKYSLVLDEDVEESHTSQSHLSKKQKKKKYHHAEDEDDDKRTKKSKDSDQKHEECCRERSKGEKKDTEPKAFSGERLHLQLHQGKYRLDIRKKFFYRKSDKVLECSAWGGGAVPIPGCV</sequence>
<dbReference type="Proteomes" id="UP000694409">
    <property type="component" value="Unassembled WGS sequence"/>
</dbReference>
<name>A0A8C9MKG0_SERCA</name>
<feature type="compositionally biased region" description="Basic residues" evidence="1">
    <location>
        <begin position="67"/>
        <end position="77"/>
    </location>
</feature>
<proteinExistence type="predicted"/>
<accession>A0A8C9MKG0</accession>
<evidence type="ECO:0000313" key="3">
    <source>
        <dbReference type="Proteomes" id="UP000694409"/>
    </source>
</evidence>
<evidence type="ECO:0000256" key="1">
    <source>
        <dbReference type="SAM" id="MobiDB-lite"/>
    </source>
</evidence>
<dbReference type="AlphaFoldDB" id="A0A8C9MKG0"/>
<reference evidence="2" key="2">
    <citation type="submission" date="2025-09" db="UniProtKB">
        <authorList>
            <consortium name="Ensembl"/>
        </authorList>
    </citation>
    <scope>IDENTIFICATION</scope>
</reference>
<evidence type="ECO:0000313" key="2">
    <source>
        <dbReference type="Ensembl" id="ENSSCAP00000004748.1"/>
    </source>
</evidence>
<reference evidence="2" key="1">
    <citation type="submission" date="2025-08" db="UniProtKB">
        <authorList>
            <consortium name="Ensembl"/>
        </authorList>
    </citation>
    <scope>IDENTIFICATION</scope>
</reference>
<feature type="compositionally biased region" description="Basic and acidic residues" evidence="1">
    <location>
        <begin position="85"/>
        <end position="122"/>
    </location>
</feature>
<dbReference type="GeneTree" id="ENSGT00940000174446"/>
<protein>
    <submittedName>
        <fullName evidence="2">Uncharacterized protein</fullName>
    </submittedName>
</protein>